<organism evidence="2 3">
    <name type="scientific">Evansella caseinilytica</name>
    <dbReference type="NCBI Taxonomy" id="1503961"/>
    <lineage>
        <taxon>Bacteria</taxon>
        <taxon>Bacillati</taxon>
        <taxon>Bacillota</taxon>
        <taxon>Bacilli</taxon>
        <taxon>Bacillales</taxon>
        <taxon>Bacillaceae</taxon>
        <taxon>Evansella</taxon>
    </lineage>
</organism>
<feature type="region of interest" description="Disordered" evidence="1">
    <location>
        <begin position="1"/>
        <end position="22"/>
    </location>
</feature>
<protein>
    <recommendedName>
        <fullName evidence="4">DUF1672 family protein</fullName>
    </recommendedName>
</protein>
<keyword evidence="3" id="KW-1185">Reference proteome</keyword>
<evidence type="ECO:0000313" key="2">
    <source>
        <dbReference type="EMBL" id="SDY17393.1"/>
    </source>
</evidence>
<feature type="compositionally biased region" description="Basic and acidic residues" evidence="1">
    <location>
        <begin position="1"/>
        <end position="10"/>
    </location>
</feature>
<reference evidence="3" key="1">
    <citation type="submission" date="2016-10" db="EMBL/GenBank/DDBJ databases">
        <authorList>
            <person name="Varghese N."/>
            <person name="Submissions S."/>
        </authorList>
    </citation>
    <scope>NUCLEOTIDE SEQUENCE [LARGE SCALE GENOMIC DNA]</scope>
    <source>
        <strain evidence="3">SP</strain>
    </source>
</reference>
<evidence type="ECO:0008006" key="4">
    <source>
        <dbReference type="Google" id="ProtNLM"/>
    </source>
</evidence>
<sequence>MNDDNNKEKQQANQPTEEEVNDRYVSVNDYTGEGFELLEGAVNDPVVQANFDEIAAATKQYFRDEFKTEVIVHHAVGAKFGGMIFVESATDPRFHTFAMIPVDANENEVYLDGIWTESMQAEQALFGGLLAMIMEEEFAALDNYLEEITDKYPIVGLRQEAINNVKKSGYTTPYYFVQTMSLEELKQINGLYLENPEISIEELKQHFDKETYDAEKLSIVINLYMKEPDTEPNEAIFQQIINDIETLDGLPRGAYTVSLHDNRISKRSGIGDKENSLRRGNPDKIIRE</sequence>
<dbReference type="AlphaFoldDB" id="A0A1H3HPI0"/>
<proteinExistence type="predicted"/>
<dbReference type="InterPro" id="IPR012873">
    <property type="entry name" value="DUF1672"/>
</dbReference>
<evidence type="ECO:0000256" key="1">
    <source>
        <dbReference type="SAM" id="MobiDB-lite"/>
    </source>
</evidence>
<name>A0A1H3HPI0_9BACI</name>
<gene>
    <name evidence="2" type="ORF">SAMN05421736_101570</name>
</gene>
<dbReference type="Proteomes" id="UP000198935">
    <property type="component" value="Unassembled WGS sequence"/>
</dbReference>
<accession>A0A1H3HPI0</accession>
<feature type="region of interest" description="Disordered" evidence="1">
    <location>
        <begin position="268"/>
        <end position="288"/>
    </location>
</feature>
<evidence type="ECO:0000313" key="3">
    <source>
        <dbReference type="Proteomes" id="UP000198935"/>
    </source>
</evidence>
<dbReference type="EMBL" id="FNPI01000001">
    <property type="protein sequence ID" value="SDY17393.1"/>
    <property type="molecule type" value="Genomic_DNA"/>
</dbReference>
<dbReference type="Pfam" id="PF07901">
    <property type="entry name" value="DUF1672"/>
    <property type="match status" value="1"/>
</dbReference>